<protein>
    <submittedName>
        <fullName evidence="1">Uncharacterized protein</fullName>
    </submittedName>
</protein>
<dbReference type="AlphaFoldDB" id="A0AAE6G5C2"/>
<accession>A0AAE6G5C2</accession>
<sequence length="98" mass="10964">MGVSLEANLACGEHVLAFRTRDVLGPSWGQAKPPLEVDDICGSLDEGIRCRLEPRFDVSCRQDGDSGWRRCDREAYLLRTHIGIAMQWHASPLRDNVA</sequence>
<evidence type="ECO:0000313" key="2">
    <source>
        <dbReference type="Proteomes" id="UP000320179"/>
    </source>
</evidence>
<dbReference type="EMBL" id="CP017174">
    <property type="protein sequence ID" value="QDE71269.1"/>
    <property type="molecule type" value="Genomic_DNA"/>
</dbReference>
<reference evidence="1 2" key="1">
    <citation type="journal article" date="2019" name="Science">
        <title>Social genes are selection hotspots in kin groups of a soil microbe.</title>
        <authorList>
            <person name="Wielgoss S."/>
            <person name="Wolfensberger R."/>
            <person name="Sun L."/>
            <person name="Fiegna F."/>
            <person name="Velicer G.J."/>
        </authorList>
    </citation>
    <scope>NUCLEOTIDE SEQUENCE [LARGE SCALE GENOMIC DNA]</scope>
    <source>
        <strain evidence="1 2">MC3.5.9c15</strain>
    </source>
</reference>
<proteinExistence type="predicted"/>
<gene>
    <name evidence="1" type="ORF">BHS09_32210</name>
</gene>
<evidence type="ECO:0000313" key="1">
    <source>
        <dbReference type="EMBL" id="QDE71269.1"/>
    </source>
</evidence>
<dbReference type="Proteomes" id="UP000320179">
    <property type="component" value="Chromosome"/>
</dbReference>
<organism evidence="1 2">
    <name type="scientific">Myxococcus xanthus</name>
    <dbReference type="NCBI Taxonomy" id="34"/>
    <lineage>
        <taxon>Bacteria</taxon>
        <taxon>Pseudomonadati</taxon>
        <taxon>Myxococcota</taxon>
        <taxon>Myxococcia</taxon>
        <taxon>Myxococcales</taxon>
        <taxon>Cystobacterineae</taxon>
        <taxon>Myxococcaceae</taxon>
        <taxon>Myxococcus</taxon>
    </lineage>
</organism>
<name>A0AAE6G5C2_MYXXA</name>